<reference evidence="2 3" key="1">
    <citation type="journal article" date="2020" name="Genome Biol. Evol.">
        <title>A new high-quality draft genome assembly of the Chinese cordyceps Ophiocordyceps sinensis.</title>
        <authorList>
            <person name="Shu R."/>
            <person name="Zhang J."/>
            <person name="Meng Q."/>
            <person name="Zhang H."/>
            <person name="Zhou G."/>
            <person name="Li M."/>
            <person name="Wu P."/>
            <person name="Zhao Y."/>
            <person name="Chen C."/>
            <person name="Qin Q."/>
        </authorList>
    </citation>
    <scope>NUCLEOTIDE SEQUENCE [LARGE SCALE GENOMIC DNA]</scope>
    <source>
        <strain evidence="2 3">IOZ07</strain>
    </source>
</reference>
<comment type="caution">
    <text evidence="2">The sequence shown here is derived from an EMBL/GenBank/DDBJ whole genome shotgun (WGS) entry which is preliminary data.</text>
</comment>
<proteinExistence type="predicted"/>
<evidence type="ECO:0000313" key="2">
    <source>
        <dbReference type="EMBL" id="KAF4510838.1"/>
    </source>
</evidence>
<keyword evidence="3" id="KW-1185">Reference proteome</keyword>
<evidence type="ECO:0000256" key="1">
    <source>
        <dbReference type="SAM" id="MobiDB-lite"/>
    </source>
</evidence>
<feature type="compositionally biased region" description="Basic residues" evidence="1">
    <location>
        <begin position="1"/>
        <end position="14"/>
    </location>
</feature>
<protein>
    <submittedName>
        <fullName evidence="2">Uncharacterized protein</fullName>
    </submittedName>
</protein>
<organism evidence="2 3">
    <name type="scientific">Ophiocordyceps sinensis</name>
    <dbReference type="NCBI Taxonomy" id="72228"/>
    <lineage>
        <taxon>Eukaryota</taxon>
        <taxon>Fungi</taxon>
        <taxon>Dikarya</taxon>
        <taxon>Ascomycota</taxon>
        <taxon>Pezizomycotina</taxon>
        <taxon>Sordariomycetes</taxon>
        <taxon>Hypocreomycetidae</taxon>
        <taxon>Hypocreales</taxon>
        <taxon>Ophiocordycipitaceae</taxon>
        <taxon>Ophiocordyceps</taxon>
    </lineage>
</organism>
<sequence length="87" mass="10148">MFYTHSRRVTRHKDAKQIEPDKQLPTAVGQKTYWEVHQSQGWQADSDLRLRPVSSTPKPVNRTSRLQLILFNLPHSSTLNLELPIKE</sequence>
<feature type="region of interest" description="Disordered" evidence="1">
    <location>
        <begin position="1"/>
        <end position="24"/>
    </location>
</feature>
<dbReference type="Proteomes" id="UP000557566">
    <property type="component" value="Unassembled WGS sequence"/>
</dbReference>
<name>A0A8H4PV41_9HYPO</name>
<gene>
    <name evidence="2" type="ORF">G6O67_002697</name>
</gene>
<evidence type="ECO:0000313" key="3">
    <source>
        <dbReference type="Proteomes" id="UP000557566"/>
    </source>
</evidence>
<accession>A0A8H4PV41</accession>
<dbReference type="AlphaFoldDB" id="A0A8H4PV41"/>
<dbReference type="EMBL" id="JAAVMX010000003">
    <property type="protein sequence ID" value="KAF4510838.1"/>
    <property type="molecule type" value="Genomic_DNA"/>
</dbReference>